<keyword evidence="4" id="KW-1185">Reference proteome</keyword>
<dbReference type="OrthoDB" id="6631015at2759"/>
<dbReference type="PANTHER" id="PTHR37984">
    <property type="entry name" value="PROTEIN CBG26694"/>
    <property type="match status" value="1"/>
</dbReference>
<proteinExistence type="predicted"/>
<evidence type="ECO:0000313" key="4">
    <source>
        <dbReference type="Proteomes" id="UP001152798"/>
    </source>
</evidence>
<dbReference type="AlphaFoldDB" id="A0A9P0EC82"/>
<protein>
    <recommendedName>
        <fullName evidence="2">Integrase catalytic domain-containing protein</fullName>
    </recommendedName>
</protein>
<accession>A0A9P0EC82</accession>
<sequence>MHAPPYLPEANGEEERQNRSLLKKLKIAKRLNLDWKDDLYKYLFDYRTIPHNSTAVSPAEIFFSGYSRTEIPQNENKNSLLDEELRDNDRWEKEKGKEYQTKLRKAVLSSVQKEEVKGLLVKAKAEMGSRITRNSSFFKTREEESQSNNMESERTQEERYEFGGEASVAT</sequence>
<feature type="region of interest" description="Disordered" evidence="1">
    <location>
        <begin position="133"/>
        <end position="170"/>
    </location>
</feature>
<organism evidence="3 4">
    <name type="scientific">Nezara viridula</name>
    <name type="common">Southern green stink bug</name>
    <name type="synonym">Cimex viridulus</name>
    <dbReference type="NCBI Taxonomy" id="85310"/>
    <lineage>
        <taxon>Eukaryota</taxon>
        <taxon>Metazoa</taxon>
        <taxon>Ecdysozoa</taxon>
        <taxon>Arthropoda</taxon>
        <taxon>Hexapoda</taxon>
        <taxon>Insecta</taxon>
        <taxon>Pterygota</taxon>
        <taxon>Neoptera</taxon>
        <taxon>Paraneoptera</taxon>
        <taxon>Hemiptera</taxon>
        <taxon>Heteroptera</taxon>
        <taxon>Panheteroptera</taxon>
        <taxon>Pentatomomorpha</taxon>
        <taxon>Pentatomoidea</taxon>
        <taxon>Pentatomidae</taxon>
        <taxon>Pentatominae</taxon>
        <taxon>Nezara</taxon>
    </lineage>
</organism>
<dbReference type="InterPro" id="IPR012337">
    <property type="entry name" value="RNaseH-like_sf"/>
</dbReference>
<evidence type="ECO:0000313" key="3">
    <source>
        <dbReference type="EMBL" id="CAH1394068.1"/>
    </source>
</evidence>
<name>A0A9P0EC82_NEZVI</name>
<dbReference type="Gene3D" id="3.30.420.10">
    <property type="entry name" value="Ribonuclease H-like superfamily/Ribonuclease H"/>
    <property type="match status" value="1"/>
</dbReference>
<evidence type="ECO:0000256" key="1">
    <source>
        <dbReference type="SAM" id="MobiDB-lite"/>
    </source>
</evidence>
<evidence type="ECO:0000259" key="2">
    <source>
        <dbReference type="PROSITE" id="PS50994"/>
    </source>
</evidence>
<dbReference type="InterPro" id="IPR036397">
    <property type="entry name" value="RNaseH_sf"/>
</dbReference>
<dbReference type="EMBL" id="OV725078">
    <property type="protein sequence ID" value="CAH1394068.1"/>
    <property type="molecule type" value="Genomic_DNA"/>
</dbReference>
<dbReference type="PROSITE" id="PS50994">
    <property type="entry name" value="INTEGRASE"/>
    <property type="match status" value="1"/>
</dbReference>
<dbReference type="GO" id="GO:0003676">
    <property type="term" value="F:nucleic acid binding"/>
    <property type="evidence" value="ECO:0007669"/>
    <property type="project" value="InterPro"/>
</dbReference>
<reference evidence="3" key="1">
    <citation type="submission" date="2022-01" db="EMBL/GenBank/DDBJ databases">
        <authorList>
            <person name="King R."/>
        </authorList>
    </citation>
    <scope>NUCLEOTIDE SEQUENCE</scope>
</reference>
<dbReference type="Proteomes" id="UP001152798">
    <property type="component" value="Chromosome 2"/>
</dbReference>
<dbReference type="InterPro" id="IPR001584">
    <property type="entry name" value="Integrase_cat-core"/>
</dbReference>
<dbReference type="GO" id="GO:0015074">
    <property type="term" value="P:DNA integration"/>
    <property type="evidence" value="ECO:0007669"/>
    <property type="project" value="InterPro"/>
</dbReference>
<feature type="domain" description="Integrase catalytic" evidence="2">
    <location>
        <begin position="1"/>
        <end position="66"/>
    </location>
</feature>
<gene>
    <name evidence="3" type="ORF">NEZAVI_LOCUS4626</name>
</gene>
<feature type="compositionally biased region" description="Basic and acidic residues" evidence="1">
    <location>
        <begin position="151"/>
        <end position="162"/>
    </location>
</feature>
<dbReference type="SUPFAM" id="SSF53098">
    <property type="entry name" value="Ribonuclease H-like"/>
    <property type="match status" value="1"/>
</dbReference>
<dbReference type="PANTHER" id="PTHR37984:SF11">
    <property type="entry name" value="INTEGRASE CATALYTIC DOMAIN-CONTAINING PROTEIN"/>
    <property type="match status" value="1"/>
</dbReference>
<dbReference type="InterPro" id="IPR050951">
    <property type="entry name" value="Retrovirus_Pol_polyprotein"/>
</dbReference>